<dbReference type="AlphaFoldDB" id="A0A445MX64"/>
<feature type="domain" description="CzcB-like C-terminal circularly permuted SH3-like" evidence="3">
    <location>
        <begin position="293"/>
        <end position="351"/>
    </location>
</feature>
<comment type="similarity">
    <text evidence="1">Belongs to the membrane fusion protein (MFP) (TC 8.A.1) family.</text>
</comment>
<keyword evidence="2" id="KW-0472">Membrane</keyword>
<dbReference type="GO" id="GO:0015562">
    <property type="term" value="F:efflux transmembrane transporter activity"/>
    <property type="evidence" value="ECO:0007669"/>
    <property type="project" value="TreeGrafter"/>
</dbReference>
<evidence type="ECO:0000313" key="4">
    <source>
        <dbReference type="EMBL" id="SPD73941.1"/>
    </source>
</evidence>
<keyword evidence="2" id="KW-1133">Transmembrane helix</keyword>
<dbReference type="InterPro" id="IPR058649">
    <property type="entry name" value="CzcB_C"/>
</dbReference>
<feature type="transmembrane region" description="Helical" evidence="2">
    <location>
        <begin position="6"/>
        <end position="25"/>
    </location>
</feature>
<sequence length="366" mass="40233">MKSKNYITLIVAVFISGMVLAYWYMNHRGAASGNLVSSNYSPAAQPLITTAQPALRTFTLRVPWIGTVESQASVELTALTAGRIEVIHAEDQSHIEKGKLVMRLGGPQVDGVREKLSAEIESLGSQIEPAQQTVERLKESLKAQLATKDQVAAAQDAQARLEFQLRETRLSLKTFENQVGISAPISGIFTNRRVSVGQDVNAGQVVGEIIDTGRLRIVASIFPPQGIKLQGKEATIRLDENQSLTSLVRSVLPRALSTGAVTVWIEGPQIDTQLRPGQMVGGDIVVEVRPHTLAVPESAIVYDSKEHPYLFVSKDSSYEQLSIQVGMEQDGWVEVLSGLKQDQFVVTQGAYELFYRQFNEQFKVQD</sequence>
<dbReference type="Gene3D" id="1.10.287.470">
    <property type="entry name" value="Helix hairpin bin"/>
    <property type="match status" value="1"/>
</dbReference>
<dbReference type="InterPro" id="IPR006143">
    <property type="entry name" value="RND_pump_MFP"/>
</dbReference>
<evidence type="ECO:0000256" key="2">
    <source>
        <dbReference type="SAM" id="Phobius"/>
    </source>
</evidence>
<dbReference type="Gene3D" id="2.40.50.100">
    <property type="match status" value="1"/>
</dbReference>
<keyword evidence="2" id="KW-0812">Transmembrane</keyword>
<organism evidence="4">
    <name type="scientific">uncultured Desulfobacterium sp</name>
    <dbReference type="NCBI Taxonomy" id="201089"/>
    <lineage>
        <taxon>Bacteria</taxon>
        <taxon>Pseudomonadati</taxon>
        <taxon>Thermodesulfobacteriota</taxon>
        <taxon>Desulfobacteria</taxon>
        <taxon>Desulfobacterales</taxon>
        <taxon>Desulfobacteriaceae</taxon>
        <taxon>Desulfobacterium</taxon>
        <taxon>environmental samples</taxon>
    </lineage>
</organism>
<dbReference type="SUPFAM" id="SSF111369">
    <property type="entry name" value="HlyD-like secretion proteins"/>
    <property type="match status" value="1"/>
</dbReference>
<dbReference type="Gene3D" id="2.40.420.20">
    <property type="match status" value="1"/>
</dbReference>
<reference evidence="4" key="1">
    <citation type="submission" date="2018-01" db="EMBL/GenBank/DDBJ databases">
        <authorList>
            <person name="Regsiter A."/>
            <person name="William W."/>
        </authorList>
    </citation>
    <scope>NUCLEOTIDE SEQUENCE</scope>
    <source>
        <strain evidence="4">TRIP AH-1</strain>
    </source>
</reference>
<dbReference type="Pfam" id="PF25975">
    <property type="entry name" value="CzcB_C"/>
    <property type="match status" value="1"/>
</dbReference>
<evidence type="ECO:0000256" key="1">
    <source>
        <dbReference type="ARBA" id="ARBA00009477"/>
    </source>
</evidence>
<protein>
    <recommendedName>
        <fullName evidence="3">CzcB-like C-terminal circularly permuted SH3-like domain-containing protein</fullName>
    </recommendedName>
</protein>
<dbReference type="PANTHER" id="PTHR30469:SF15">
    <property type="entry name" value="HLYD FAMILY OF SECRETION PROTEINS"/>
    <property type="match status" value="1"/>
</dbReference>
<proteinExistence type="inferred from homology"/>
<accession>A0A445MX64</accession>
<gene>
    <name evidence="4" type="ORF">PITCH_A2030085</name>
</gene>
<name>A0A445MX64_9BACT</name>
<evidence type="ECO:0000259" key="3">
    <source>
        <dbReference type="Pfam" id="PF25975"/>
    </source>
</evidence>
<dbReference type="PANTHER" id="PTHR30469">
    <property type="entry name" value="MULTIDRUG RESISTANCE PROTEIN MDTA"/>
    <property type="match status" value="1"/>
</dbReference>
<dbReference type="EMBL" id="OJIN01000117">
    <property type="protein sequence ID" value="SPD73941.1"/>
    <property type="molecule type" value="Genomic_DNA"/>
</dbReference>
<dbReference type="NCBIfam" id="TIGR01730">
    <property type="entry name" value="RND_mfp"/>
    <property type="match status" value="1"/>
</dbReference>
<dbReference type="GO" id="GO:1990281">
    <property type="term" value="C:efflux pump complex"/>
    <property type="evidence" value="ECO:0007669"/>
    <property type="project" value="TreeGrafter"/>
</dbReference>